<organism evidence="1">
    <name type="scientific">marine sediment metagenome</name>
    <dbReference type="NCBI Taxonomy" id="412755"/>
    <lineage>
        <taxon>unclassified sequences</taxon>
        <taxon>metagenomes</taxon>
        <taxon>ecological metagenomes</taxon>
    </lineage>
</organism>
<sequence>MPKRARCTGCGTGMLHQKKYQIFEVIGVASGRTSIMIEQYCEECQATRGISESKREILNRIKHIRETVDWLTTGNVSHHRNAILGLLTSLRKGIIDKKLKYNTQSNENKKEE</sequence>
<accession>A0A0F8X1T6</accession>
<protein>
    <recommendedName>
        <fullName evidence="2">YgiT-type zinc finger domain-containing protein</fullName>
    </recommendedName>
</protein>
<proteinExistence type="predicted"/>
<dbReference type="EMBL" id="LAZR01065810">
    <property type="protein sequence ID" value="KKK54805.1"/>
    <property type="molecule type" value="Genomic_DNA"/>
</dbReference>
<evidence type="ECO:0000313" key="1">
    <source>
        <dbReference type="EMBL" id="KKK54805.1"/>
    </source>
</evidence>
<name>A0A0F8X1T6_9ZZZZ</name>
<evidence type="ECO:0008006" key="2">
    <source>
        <dbReference type="Google" id="ProtNLM"/>
    </source>
</evidence>
<gene>
    <name evidence="1" type="ORF">LCGC14_3080990</name>
</gene>
<dbReference type="AlphaFoldDB" id="A0A0F8X1T6"/>
<reference evidence="1" key="1">
    <citation type="journal article" date="2015" name="Nature">
        <title>Complex archaea that bridge the gap between prokaryotes and eukaryotes.</title>
        <authorList>
            <person name="Spang A."/>
            <person name="Saw J.H."/>
            <person name="Jorgensen S.L."/>
            <person name="Zaremba-Niedzwiedzka K."/>
            <person name="Martijn J."/>
            <person name="Lind A.E."/>
            <person name="van Eijk R."/>
            <person name="Schleper C."/>
            <person name="Guy L."/>
            <person name="Ettema T.J."/>
        </authorList>
    </citation>
    <scope>NUCLEOTIDE SEQUENCE</scope>
</reference>
<comment type="caution">
    <text evidence="1">The sequence shown here is derived from an EMBL/GenBank/DDBJ whole genome shotgun (WGS) entry which is preliminary data.</text>
</comment>